<name>A0A1I3L1Q3_9EURY</name>
<feature type="domain" description="ATP-grasp" evidence="3">
    <location>
        <begin position="122"/>
        <end position="312"/>
    </location>
</feature>
<reference evidence="4 5" key="1">
    <citation type="submission" date="2016-10" db="EMBL/GenBank/DDBJ databases">
        <authorList>
            <person name="de Groot N.N."/>
        </authorList>
    </citation>
    <scope>NUCLEOTIDE SEQUENCE [LARGE SCALE GENOMIC DNA]</scope>
    <source>
        <strain evidence="4 5">SP2</strain>
    </source>
</reference>
<proteinExistence type="predicted"/>
<feature type="compositionally biased region" description="Basic and acidic residues" evidence="2">
    <location>
        <begin position="383"/>
        <end position="396"/>
    </location>
</feature>
<protein>
    <submittedName>
        <fullName evidence="4">Predicted ATP-dependent carboligase, ATP-grasp superfamily</fullName>
    </submittedName>
</protein>
<evidence type="ECO:0000259" key="3">
    <source>
        <dbReference type="PROSITE" id="PS50975"/>
    </source>
</evidence>
<evidence type="ECO:0000256" key="1">
    <source>
        <dbReference type="PROSITE-ProRule" id="PRU00409"/>
    </source>
</evidence>
<evidence type="ECO:0000313" key="5">
    <source>
        <dbReference type="Proteomes" id="UP000182829"/>
    </source>
</evidence>
<dbReference type="EMBL" id="FORO01000005">
    <property type="protein sequence ID" value="SFI78594.1"/>
    <property type="molecule type" value="Genomic_DNA"/>
</dbReference>
<dbReference type="RefSeq" id="WP_015233386.1">
    <property type="nucleotide sequence ID" value="NZ_FORO01000005.1"/>
</dbReference>
<dbReference type="OrthoDB" id="11959at2157"/>
<evidence type="ECO:0000256" key="2">
    <source>
        <dbReference type="SAM" id="MobiDB-lite"/>
    </source>
</evidence>
<organism evidence="4 5">
    <name type="scientific">Natronobacterium gregoryi</name>
    <dbReference type="NCBI Taxonomy" id="44930"/>
    <lineage>
        <taxon>Archaea</taxon>
        <taxon>Methanobacteriati</taxon>
        <taxon>Methanobacteriota</taxon>
        <taxon>Stenosarchaea group</taxon>
        <taxon>Halobacteria</taxon>
        <taxon>Halobacteriales</taxon>
        <taxon>Natrialbaceae</taxon>
        <taxon>Natronobacterium</taxon>
    </lineage>
</organism>
<dbReference type="GeneID" id="14207083"/>
<feature type="region of interest" description="Disordered" evidence="2">
    <location>
        <begin position="383"/>
        <end position="407"/>
    </location>
</feature>
<dbReference type="GO" id="GO:0005524">
    <property type="term" value="F:ATP binding"/>
    <property type="evidence" value="ECO:0007669"/>
    <property type="project" value="UniProtKB-UniRule"/>
</dbReference>
<sequence length="407" mass="44144">MHAAPPTVLLLDGDYDNALAIATELSEDLEATVVGVGTTPHSRLLRSTYCDAGRVLPPPDDPDYPRALLETIERDRPDVVLPVGYDSMAATQSIRKAIPDDVALCLPSEAAFNAAADKGETLRLGRRLGLETPAEYSDVVADLEADGRPTPDGVLPFPVFLKARWENGGVTTTPVDEPGAFWDGYDRIAAAAPDGDVLVQEYVDGTGSTHACGLLCIDGEVELTMTHEELRSVPRHGGSGTHLRLGPDAAVATAARQLLEEIGWHGIALVEFKRRADGTPVLMEINPKFWASYALASEFGYRFASTLVADRLELDLELPIGSPESSGEMVFPLRELQFAAKNRDRETLREVLSTLSTRGAAWDVEPTDLGAWLTPPASLVERLPESARRSTTERTVTEPTKPIRSRR</sequence>
<dbReference type="Gene3D" id="3.40.50.20">
    <property type="match status" value="1"/>
</dbReference>
<accession>A0A1I3L1Q3</accession>
<keyword evidence="1" id="KW-0547">Nucleotide-binding</keyword>
<dbReference type="Gene3D" id="3.30.470.20">
    <property type="entry name" value="ATP-grasp fold, B domain"/>
    <property type="match status" value="1"/>
</dbReference>
<dbReference type="SUPFAM" id="SSF56059">
    <property type="entry name" value="Glutathione synthetase ATP-binding domain-like"/>
    <property type="match status" value="1"/>
</dbReference>
<dbReference type="AlphaFoldDB" id="A0A1I3L1Q3"/>
<dbReference type="GO" id="GO:0046872">
    <property type="term" value="F:metal ion binding"/>
    <property type="evidence" value="ECO:0007669"/>
    <property type="project" value="InterPro"/>
</dbReference>
<dbReference type="GO" id="GO:0016874">
    <property type="term" value="F:ligase activity"/>
    <property type="evidence" value="ECO:0007669"/>
    <property type="project" value="UniProtKB-KW"/>
</dbReference>
<evidence type="ECO:0000313" key="4">
    <source>
        <dbReference type="EMBL" id="SFI78594.1"/>
    </source>
</evidence>
<dbReference type="PROSITE" id="PS50975">
    <property type="entry name" value="ATP_GRASP"/>
    <property type="match status" value="1"/>
</dbReference>
<dbReference type="Proteomes" id="UP000182829">
    <property type="component" value="Unassembled WGS sequence"/>
</dbReference>
<keyword evidence="4" id="KW-0436">Ligase</keyword>
<keyword evidence="1" id="KW-0067">ATP-binding</keyword>
<dbReference type="InterPro" id="IPR011761">
    <property type="entry name" value="ATP-grasp"/>
</dbReference>
<gene>
    <name evidence="4" type="ORF">SAMN05443661_105127</name>
</gene>